<evidence type="ECO:0000313" key="2">
    <source>
        <dbReference type="Proteomes" id="UP000023430"/>
    </source>
</evidence>
<dbReference type="InterPro" id="IPR002816">
    <property type="entry name" value="TraB/PrgY/GumN_fam"/>
</dbReference>
<protein>
    <submittedName>
        <fullName evidence="1">GumN family protein</fullName>
    </submittedName>
</protein>
<evidence type="ECO:0000313" key="1">
    <source>
        <dbReference type="EMBL" id="ETX30107.1"/>
    </source>
</evidence>
<name>X7FB42_9RHOB</name>
<dbReference type="Proteomes" id="UP000023430">
    <property type="component" value="Unassembled WGS sequence"/>
</dbReference>
<comment type="caution">
    <text evidence="1">The sequence shown here is derived from an EMBL/GenBank/DDBJ whole genome shotgun (WGS) entry which is preliminary data.</text>
</comment>
<dbReference type="Pfam" id="PF01963">
    <property type="entry name" value="TraB_PrgY_gumN"/>
    <property type="match status" value="1"/>
</dbReference>
<sequence>MRLIASLVVLALSAVPALSECAGRDLRATMNAAERAELDEVLADTPYAEGNHWIARRDDTVIHLVGTVHLPDPRLESVAETLRPIVERAGKLLLEMTPRDRAELEARIGDDPDLLVLEDTSLPELMDEDSWQTLAAAAEARGIPAIVAAKMKPWYLSTILALPPCAVAGLRDGNGLDAQLQAAAEEAGVPMAPLEDFDTIFRLFGSASLATQVRMLESSLIDPEDSEDMFATLLAAYFDEKPAESWEATRILSRRMSPLPPSIADTAFDQMEATLLVRRNRDWLPVILAAAGSDPIVVAAGAAHLQGADGLARMLADEGFTLERAPF</sequence>
<dbReference type="CDD" id="cd14789">
    <property type="entry name" value="Tiki"/>
    <property type="match status" value="1"/>
</dbReference>
<dbReference type="InterPro" id="IPR047111">
    <property type="entry name" value="YbaP-like"/>
</dbReference>
<gene>
    <name evidence="1" type="ORF">RISW2_18110</name>
</gene>
<dbReference type="EMBL" id="JAME01000005">
    <property type="protein sequence ID" value="ETX30107.1"/>
    <property type="molecule type" value="Genomic_DNA"/>
</dbReference>
<organism evidence="1 2">
    <name type="scientific">Roseivivax isoporae LMG 25204</name>
    <dbReference type="NCBI Taxonomy" id="1449351"/>
    <lineage>
        <taxon>Bacteria</taxon>
        <taxon>Pseudomonadati</taxon>
        <taxon>Pseudomonadota</taxon>
        <taxon>Alphaproteobacteria</taxon>
        <taxon>Rhodobacterales</taxon>
        <taxon>Roseobacteraceae</taxon>
        <taxon>Roseivivax</taxon>
    </lineage>
</organism>
<keyword evidence="2" id="KW-1185">Reference proteome</keyword>
<dbReference type="STRING" id="1449351.RISW2_18110"/>
<dbReference type="RefSeq" id="WP_043767178.1">
    <property type="nucleotide sequence ID" value="NZ_JAME01000005.1"/>
</dbReference>
<accession>X7FB42</accession>
<dbReference type="PANTHER" id="PTHR40590">
    <property type="entry name" value="CYTOPLASMIC PROTEIN-RELATED"/>
    <property type="match status" value="1"/>
</dbReference>
<dbReference type="eggNOG" id="COG3735">
    <property type="taxonomic scope" value="Bacteria"/>
</dbReference>
<dbReference type="AlphaFoldDB" id="X7FB42"/>
<dbReference type="PANTHER" id="PTHR40590:SF1">
    <property type="entry name" value="CYTOPLASMIC PROTEIN"/>
    <property type="match status" value="1"/>
</dbReference>
<dbReference type="OrthoDB" id="9806326at2"/>
<reference evidence="1 2" key="1">
    <citation type="submission" date="2014-01" db="EMBL/GenBank/DDBJ databases">
        <title>Roseivivax isoporae LMG 25204 Genome Sequencing.</title>
        <authorList>
            <person name="Lai Q."/>
            <person name="Li G."/>
            <person name="Shao Z."/>
        </authorList>
    </citation>
    <scope>NUCLEOTIDE SEQUENCE [LARGE SCALE GENOMIC DNA]</scope>
    <source>
        <strain evidence="1 2">LMG 25204</strain>
    </source>
</reference>
<proteinExistence type="predicted"/>